<dbReference type="GO" id="GO:0005829">
    <property type="term" value="C:cytosol"/>
    <property type="evidence" value="ECO:0007669"/>
    <property type="project" value="TreeGrafter"/>
</dbReference>
<dbReference type="RefSeq" id="WP_133608269.1">
    <property type="nucleotide sequence ID" value="NZ_SNXW01000004.1"/>
</dbReference>
<dbReference type="AlphaFoldDB" id="A0A4R6RBW4"/>
<dbReference type="PANTHER" id="PTHR11070:SF2">
    <property type="entry name" value="ATP-DEPENDENT DNA HELICASE SRS2"/>
    <property type="match status" value="1"/>
</dbReference>
<dbReference type="SUPFAM" id="SSF52540">
    <property type="entry name" value="P-loop containing nucleoside triphosphate hydrolases"/>
    <property type="match status" value="1"/>
</dbReference>
<name>A0A4R6RBW4_9BURK</name>
<protein>
    <recommendedName>
        <fullName evidence="1">DNA 3'-5' helicase II</fullName>
    </recommendedName>
</protein>
<dbReference type="GO" id="GO:0043138">
    <property type="term" value="F:3'-5' DNA helicase activity"/>
    <property type="evidence" value="ECO:0007669"/>
    <property type="project" value="TreeGrafter"/>
</dbReference>
<dbReference type="OrthoDB" id="393237at2"/>
<gene>
    <name evidence="3" type="ORF">EV672_10411</name>
</gene>
<dbReference type="PANTHER" id="PTHR11070">
    <property type="entry name" value="UVRD / RECB / PCRA DNA HELICASE FAMILY MEMBER"/>
    <property type="match status" value="1"/>
</dbReference>
<dbReference type="Pfam" id="PF13245">
    <property type="entry name" value="AAA_19"/>
    <property type="match status" value="1"/>
</dbReference>
<dbReference type="Pfam" id="PF08378">
    <property type="entry name" value="NERD"/>
    <property type="match status" value="1"/>
</dbReference>
<evidence type="ECO:0000259" key="2">
    <source>
        <dbReference type="Pfam" id="PF08378"/>
    </source>
</evidence>
<dbReference type="GO" id="GO:0003677">
    <property type="term" value="F:DNA binding"/>
    <property type="evidence" value="ECO:0007669"/>
    <property type="project" value="InterPro"/>
</dbReference>
<reference evidence="3 4" key="1">
    <citation type="submission" date="2019-03" db="EMBL/GenBank/DDBJ databases">
        <title>Genomic Encyclopedia of Type Strains, Phase IV (KMG-IV): sequencing the most valuable type-strain genomes for metagenomic binning, comparative biology and taxonomic classification.</title>
        <authorList>
            <person name="Goeker M."/>
        </authorList>
    </citation>
    <scope>NUCLEOTIDE SEQUENCE [LARGE SCALE GENOMIC DNA]</scope>
    <source>
        <strain evidence="3 4">DSM 11901</strain>
    </source>
</reference>
<proteinExistence type="predicted"/>
<comment type="caution">
    <text evidence="3">The sequence shown here is derived from an EMBL/GenBank/DDBJ whole genome shotgun (WGS) entry which is preliminary data.</text>
</comment>
<dbReference type="Gene3D" id="3.40.50.300">
    <property type="entry name" value="P-loop containing nucleotide triphosphate hydrolases"/>
    <property type="match status" value="1"/>
</dbReference>
<evidence type="ECO:0000256" key="1">
    <source>
        <dbReference type="ARBA" id="ARBA00034923"/>
    </source>
</evidence>
<dbReference type="GO" id="GO:0005524">
    <property type="term" value="F:ATP binding"/>
    <property type="evidence" value="ECO:0007669"/>
    <property type="project" value="InterPro"/>
</dbReference>
<dbReference type="InterPro" id="IPR011528">
    <property type="entry name" value="NERD"/>
</dbReference>
<evidence type="ECO:0000313" key="3">
    <source>
        <dbReference type="EMBL" id="TDP83633.1"/>
    </source>
</evidence>
<dbReference type="InterPro" id="IPR027417">
    <property type="entry name" value="P-loop_NTPase"/>
</dbReference>
<dbReference type="GO" id="GO:0033202">
    <property type="term" value="C:DNA helicase complex"/>
    <property type="evidence" value="ECO:0007669"/>
    <property type="project" value="TreeGrafter"/>
</dbReference>
<accession>A0A4R6RBW4</accession>
<sequence length="546" mass="61004">MAKLIPDLATFRPMTAGEHTERDILQQLDRGLSDDYTIFHHLHWANARPQGDQHGELDMVVMNRAGDLAILEVKAGELDMGPEGLFKRYGTKVKDVGHQLQRQFNKLQERIRERNWTIRLQHFLVLPHKRVSDEDATIGFPRERVIDANDCEDLAGVIRRQLSMGVDDEGMRQQVLRFMLDQLGLQLDVTALSGRLECQVRALSGGLATWVPRISAPSGIVRVQATAGSGKTQLALGMLRQAAEQGWRAEYVCFNRPLADHLRQIAPAAQEGVQVRTFHQLCWEHAGKPYGDAIDLAAMTETYLAGAPQQTASLDLLIIDEMQDMPVEWVQALLPKLKASGRLCVMDDPDQCLYPDREPIDLPEAVVVTSHENHRSPRKLVELVNLLQLTNEPVQACGPLAGQLPGLQTYQPGDRSLLKATVAAVERCLGQGFALEDIVVLTWRGRERSELHSETLGPWSTRRFDGSYDAQGRPCWTDGVLSIDTVRRFKGQAAKALILTECHFEALTPEVKALLFVALTRARMHVEWILTEAAEQALSLAMQDVP</sequence>
<evidence type="ECO:0000313" key="4">
    <source>
        <dbReference type="Proteomes" id="UP000294593"/>
    </source>
</evidence>
<keyword evidence="4" id="KW-1185">Reference proteome</keyword>
<dbReference type="EMBL" id="SNXW01000004">
    <property type="protein sequence ID" value="TDP83633.1"/>
    <property type="molecule type" value="Genomic_DNA"/>
</dbReference>
<dbReference type="InterPro" id="IPR000212">
    <property type="entry name" value="DNA_helicase_UvrD/REP"/>
</dbReference>
<dbReference type="Proteomes" id="UP000294593">
    <property type="component" value="Unassembled WGS sequence"/>
</dbReference>
<dbReference type="GO" id="GO:0000725">
    <property type="term" value="P:recombinational repair"/>
    <property type="evidence" value="ECO:0007669"/>
    <property type="project" value="TreeGrafter"/>
</dbReference>
<feature type="domain" description="NERD" evidence="2">
    <location>
        <begin position="17"/>
        <end position="126"/>
    </location>
</feature>
<organism evidence="3 4">
    <name type="scientific">Aquabacterium commune</name>
    <dbReference type="NCBI Taxonomy" id="70586"/>
    <lineage>
        <taxon>Bacteria</taxon>
        <taxon>Pseudomonadati</taxon>
        <taxon>Pseudomonadota</taxon>
        <taxon>Betaproteobacteria</taxon>
        <taxon>Burkholderiales</taxon>
        <taxon>Aquabacterium</taxon>
    </lineage>
</organism>